<dbReference type="RefSeq" id="WP_146786951.1">
    <property type="nucleotide sequence ID" value="NZ_BAABIO010000001.1"/>
</dbReference>
<organism evidence="1 2">
    <name type="scientific">Flavisolibacter ginsenosidimutans</name>
    <dbReference type="NCBI Taxonomy" id="661481"/>
    <lineage>
        <taxon>Bacteria</taxon>
        <taxon>Pseudomonadati</taxon>
        <taxon>Bacteroidota</taxon>
        <taxon>Chitinophagia</taxon>
        <taxon>Chitinophagales</taxon>
        <taxon>Chitinophagaceae</taxon>
        <taxon>Flavisolibacter</taxon>
    </lineage>
</organism>
<dbReference type="AlphaFoldDB" id="A0A5B8UI80"/>
<keyword evidence="2" id="KW-1185">Reference proteome</keyword>
<dbReference type="Proteomes" id="UP000321204">
    <property type="component" value="Chromosome"/>
</dbReference>
<protein>
    <submittedName>
        <fullName evidence="1">Uncharacterized protein</fullName>
    </submittedName>
</protein>
<gene>
    <name evidence="1" type="ORF">FSB75_10875</name>
</gene>
<dbReference type="KEGG" id="fgg:FSB75_10875"/>
<name>A0A5B8UI80_9BACT</name>
<proteinExistence type="predicted"/>
<evidence type="ECO:0000313" key="1">
    <source>
        <dbReference type="EMBL" id="QEC56371.1"/>
    </source>
</evidence>
<reference evidence="1 2" key="1">
    <citation type="journal article" date="2015" name="Int. J. Syst. Evol. Microbiol.">
        <title>Flavisolibacter ginsenosidimutans sp. nov., with ginsenoside-converting activity isolated from soil used for cultivating ginseng.</title>
        <authorList>
            <person name="Zhao Y."/>
            <person name="Liu Q."/>
            <person name="Kang M.S."/>
            <person name="Jin F."/>
            <person name="Yu H."/>
            <person name="Im W.T."/>
        </authorList>
    </citation>
    <scope>NUCLEOTIDE SEQUENCE [LARGE SCALE GENOMIC DNA]</scope>
    <source>
        <strain evidence="1 2">Gsoil 636</strain>
    </source>
</reference>
<dbReference type="Gene3D" id="3.30.40.220">
    <property type="match status" value="1"/>
</dbReference>
<evidence type="ECO:0000313" key="2">
    <source>
        <dbReference type="Proteomes" id="UP000321204"/>
    </source>
</evidence>
<accession>A0A5B8UI80</accession>
<sequence>MQDYKHLDKTDKQLRSWYNDKVREGKIGNMDFDTFQNWYVTNATSCHYCGLTASESQQIVRNRKLTSKRFPQNGKHGRGTSRGMWLEVDRYNPNGKYEIGNIVPSCYFCNNDKSDVFQGDDYKKFMNDRIGFLKQLLTVLIACFALSCSSIDPNKLSEDEARKLIIAEFQKESPNMVEVIDFKEADGVKQEMFGQKNT</sequence>
<dbReference type="OrthoDB" id="839292at2"/>
<dbReference type="EMBL" id="CP042433">
    <property type="protein sequence ID" value="QEC56371.1"/>
    <property type="molecule type" value="Genomic_DNA"/>
</dbReference>